<gene>
    <name evidence="2" type="ORF">ACAOBT_LOCUS3805</name>
</gene>
<accession>A0A9P0JT09</accession>
<comment type="caution">
    <text evidence="2">The sequence shown here is derived from an EMBL/GenBank/DDBJ whole genome shotgun (WGS) entry which is preliminary data.</text>
</comment>
<protein>
    <submittedName>
        <fullName evidence="2">Uncharacterized protein</fullName>
    </submittedName>
</protein>
<name>A0A9P0JT09_ACAOB</name>
<keyword evidence="3" id="KW-1185">Reference proteome</keyword>
<evidence type="ECO:0000313" key="2">
    <source>
        <dbReference type="EMBL" id="CAH1960817.1"/>
    </source>
</evidence>
<feature type="non-terminal residue" evidence="2">
    <location>
        <position position="70"/>
    </location>
</feature>
<feature type="compositionally biased region" description="Low complexity" evidence="1">
    <location>
        <begin position="1"/>
        <end position="11"/>
    </location>
</feature>
<evidence type="ECO:0000256" key="1">
    <source>
        <dbReference type="SAM" id="MobiDB-lite"/>
    </source>
</evidence>
<sequence>MEVVGPVVAPPSGGGGSSGAASGENGPFRDHHDVREWQHVDCATGAYSRARFQADRWTRDDGRFSHHYGK</sequence>
<feature type="region of interest" description="Disordered" evidence="1">
    <location>
        <begin position="1"/>
        <end position="32"/>
    </location>
</feature>
<proteinExistence type="predicted"/>
<evidence type="ECO:0000313" key="3">
    <source>
        <dbReference type="Proteomes" id="UP001152888"/>
    </source>
</evidence>
<dbReference type="OrthoDB" id="10519201at2759"/>
<dbReference type="EMBL" id="CAKOFQ010006690">
    <property type="protein sequence ID" value="CAH1960817.1"/>
    <property type="molecule type" value="Genomic_DNA"/>
</dbReference>
<dbReference type="Proteomes" id="UP001152888">
    <property type="component" value="Unassembled WGS sequence"/>
</dbReference>
<organism evidence="2 3">
    <name type="scientific">Acanthoscelides obtectus</name>
    <name type="common">Bean weevil</name>
    <name type="synonym">Bruchus obtectus</name>
    <dbReference type="NCBI Taxonomy" id="200917"/>
    <lineage>
        <taxon>Eukaryota</taxon>
        <taxon>Metazoa</taxon>
        <taxon>Ecdysozoa</taxon>
        <taxon>Arthropoda</taxon>
        <taxon>Hexapoda</taxon>
        <taxon>Insecta</taxon>
        <taxon>Pterygota</taxon>
        <taxon>Neoptera</taxon>
        <taxon>Endopterygota</taxon>
        <taxon>Coleoptera</taxon>
        <taxon>Polyphaga</taxon>
        <taxon>Cucujiformia</taxon>
        <taxon>Chrysomeloidea</taxon>
        <taxon>Chrysomelidae</taxon>
        <taxon>Bruchinae</taxon>
        <taxon>Bruchini</taxon>
        <taxon>Acanthoscelides</taxon>
    </lineage>
</organism>
<dbReference type="AlphaFoldDB" id="A0A9P0JT09"/>
<reference evidence="2" key="1">
    <citation type="submission" date="2022-03" db="EMBL/GenBank/DDBJ databases">
        <authorList>
            <person name="Sayadi A."/>
        </authorList>
    </citation>
    <scope>NUCLEOTIDE SEQUENCE</scope>
</reference>